<accession>A0A660LK42</accession>
<sequence>MSDAVVADPDDVKRLARELETYRSKIQDASKQAQNAINRANWKDRQKQQFEDKFRDFQRQTDRFVDAQVKDFVKQLNALAHDLEKARSHRF</sequence>
<reference evidence="2 3" key="1">
    <citation type="submission" date="2018-10" db="EMBL/GenBank/DDBJ databases">
        <title>Genomic Encyclopedia of Archaeal and Bacterial Type Strains, Phase II (KMG-II): from individual species to whole genera.</title>
        <authorList>
            <person name="Goeker M."/>
        </authorList>
    </citation>
    <scope>NUCLEOTIDE SEQUENCE [LARGE SCALE GENOMIC DNA]</scope>
    <source>
        <strain evidence="2 3">DSM 14954</strain>
    </source>
</reference>
<feature type="coiled-coil region" evidence="1">
    <location>
        <begin position="12"/>
        <end position="39"/>
    </location>
</feature>
<evidence type="ECO:0000313" key="3">
    <source>
        <dbReference type="Proteomes" id="UP000278962"/>
    </source>
</evidence>
<dbReference type="SUPFAM" id="SSF158414">
    <property type="entry name" value="HP0062-like"/>
    <property type="match status" value="1"/>
</dbReference>
<dbReference type="Gene3D" id="1.10.287.850">
    <property type="entry name" value="HP0062-like domain"/>
    <property type="match status" value="1"/>
</dbReference>
<dbReference type="Proteomes" id="UP000278962">
    <property type="component" value="Unassembled WGS sequence"/>
</dbReference>
<gene>
    <name evidence="2" type="ORF">C8N24_3698</name>
</gene>
<proteinExistence type="predicted"/>
<dbReference type="InterPro" id="IPR029013">
    <property type="entry name" value="HP0062-like_sf"/>
</dbReference>
<dbReference type="RefSeq" id="WP_121252280.1">
    <property type="nucleotide sequence ID" value="NZ_RBIL01000001.1"/>
</dbReference>
<protein>
    <recommendedName>
        <fullName evidence="4">WXG100 family type VII secretion target</fullName>
    </recommendedName>
</protein>
<keyword evidence="1" id="KW-0175">Coiled coil</keyword>
<comment type="caution">
    <text evidence="2">The sequence shown here is derived from an EMBL/GenBank/DDBJ whole genome shotgun (WGS) entry which is preliminary data.</text>
</comment>
<dbReference type="AlphaFoldDB" id="A0A660LK42"/>
<dbReference type="OrthoDB" id="9912324at2"/>
<dbReference type="EMBL" id="RBIL01000001">
    <property type="protein sequence ID" value="RKQ93824.1"/>
    <property type="molecule type" value="Genomic_DNA"/>
</dbReference>
<keyword evidence="3" id="KW-1185">Reference proteome</keyword>
<evidence type="ECO:0008006" key="4">
    <source>
        <dbReference type="Google" id="ProtNLM"/>
    </source>
</evidence>
<evidence type="ECO:0000256" key="1">
    <source>
        <dbReference type="SAM" id="Coils"/>
    </source>
</evidence>
<organism evidence="2 3">
    <name type="scientific">Solirubrobacter pauli</name>
    <dbReference type="NCBI Taxonomy" id="166793"/>
    <lineage>
        <taxon>Bacteria</taxon>
        <taxon>Bacillati</taxon>
        <taxon>Actinomycetota</taxon>
        <taxon>Thermoleophilia</taxon>
        <taxon>Solirubrobacterales</taxon>
        <taxon>Solirubrobacteraceae</taxon>
        <taxon>Solirubrobacter</taxon>
    </lineage>
</organism>
<name>A0A660LK42_9ACTN</name>
<evidence type="ECO:0000313" key="2">
    <source>
        <dbReference type="EMBL" id="RKQ93824.1"/>
    </source>
</evidence>